<dbReference type="AlphaFoldDB" id="A0A1M5NDL6"/>
<dbReference type="InterPro" id="IPR002898">
    <property type="entry name" value="MotA_ExbB_proton_chnl"/>
</dbReference>
<name>A0A1M5NDL6_9BACI</name>
<keyword evidence="6" id="KW-0813">Transport</keyword>
<dbReference type="OrthoDB" id="2809136at2"/>
<evidence type="ECO:0000256" key="7">
    <source>
        <dbReference type="SAM" id="Coils"/>
    </source>
</evidence>
<evidence type="ECO:0000313" key="11">
    <source>
        <dbReference type="Proteomes" id="UP000183988"/>
    </source>
</evidence>
<evidence type="ECO:0000256" key="5">
    <source>
        <dbReference type="ARBA" id="ARBA00023136"/>
    </source>
</evidence>
<evidence type="ECO:0000256" key="4">
    <source>
        <dbReference type="ARBA" id="ARBA00022989"/>
    </source>
</evidence>
<feature type="transmembrane region" description="Helical" evidence="8">
    <location>
        <begin position="26"/>
        <end position="46"/>
    </location>
</feature>
<feature type="transmembrane region" description="Helical" evidence="8">
    <location>
        <begin position="156"/>
        <end position="178"/>
    </location>
</feature>
<dbReference type="EMBL" id="FQVW01000077">
    <property type="protein sequence ID" value="SHG87664.1"/>
    <property type="molecule type" value="Genomic_DNA"/>
</dbReference>
<evidence type="ECO:0000256" key="8">
    <source>
        <dbReference type="SAM" id="Phobius"/>
    </source>
</evidence>
<keyword evidence="6" id="KW-0653">Protein transport</keyword>
<keyword evidence="7" id="KW-0175">Coiled coil</keyword>
<keyword evidence="5 8" id="KW-0472">Membrane</keyword>
<sequence length="611" mass="69594">MLQSILEIFTSEAKAEAILSSPLVELIFMVLFIAFFVTLFVHIALYGKLRKLRNYLHETNRMDIEPLQSFKSEYDKRLEEDTVKAETFVQEKFSGWRVFSVPVVSLIKLIQTTVSVFILIGVLGTFIGLTMSLGSINAGGDQIVENVASVLAGIDIAFYTSIAGMGFSLIMTVLTKVLNTEHVLTDIMLKVESNLNGHKENGISRLIDVSENIHQSIVDLKDSNQQSLQGIEQAFEGFQAYTSGLQQSAKDLATFNEGLGHNLQEFQELFGSMQQVTDGFSEGTKRLNDNFDSLFMYFKKMDSRNERMVQGVEGTFDKMKEVSDIQMDTLKNFEGSVEELKSFITTIIEEQQSAFSTINKIVQQSNQLVKKMEAHNKEFKQIFGSDLSSKLGGITTYLGELTRDFDRLGESIVQLPDALEVVNQTQAEHKHLLMDRFEELKHFNQTFNKHLKEHAVESMTFEKHLREATSSYEQLGMKNNQLINEINSTINQISQNYSHRENQLESSVGLLKDALTKYTSGVESSLGEKMEKVVRNISDSMNTTNEGIKREFMELRRLSEDVQQNNARYTQQMIQELSREIQILNRQLSMFSQQGLQRQRQNTIGMNQNEY</sequence>
<dbReference type="SUPFAM" id="SSF58104">
    <property type="entry name" value="Methyl-accepting chemotaxis protein (MCP) signaling domain"/>
    <property type="match status" value="1"/>
</dbReference>
<proteinExistence type="inferred from homology"/>
<keyword evidence="4 8" id="KW-1133">Transmembrane helix</keyword>
<comment type="similarity">
    <text evidence="6">Belongs to the exbB/tolQ family.</text>
</comment>
<dbReference type="Pfam" id="PF01618">
    <property type="entry name" value="MotA_ExbB"/>
    <property type="match status" value="1"/>
</dbReference>
<comment type="subcellular location">
    <subcellularLocation>
        <location evidence="1">Cell membrane</location>
        <topology evidence="1">Multi-pass membrane protein</topology>
    </subcellularLocation>
    <subcellularLocation>
        <location evidence="6">Membrane</location>
        <topology evidence="6">Multi-pass membrane protein</topology>
    </subcellularLocation>
</comment>
<keyword evidence="11" id="KW-1185">Reference proteome</keyword>
<keyword evidence="3 8" id="KW-0812">Transmembrane</keyword>
<feature type="domain" description="MotA/TolQ/ExbB proton channel" evidence="9">
    <location>
        <begin position="107"/>
        <end position="180"/>
    </location>
</feature>
<protein>
    <submittedName>
        <fullName evidence="10">MotA/TolQ/ExbB proton channel family protein</fullName>
    </submittedName>
</protein>
<dbReference type="Proteomes" id="UP000183988">
    <property type="component" value="Unassembled WGS sequence"/>
</dbReference>
<dbReference type="GO" id="GO:0015031">
    <property type="term" value="P:protein transport"/>
    <property type="evidence" value="ECO:0007669"/>
    <property type="project" value="UniProtKB-KW"/>
</dbReference>
<feature type="coiled-coil region" evidence="7">
    <location>
        <begin position="545"/>
        <end position="594"/>
    </location>
</feature>
<evidence type="ECO:0000259" key="9">
    <source>
        <dbReference type="Pfam" id="PF01618"/>
    </source>
</evidence>
<gene>
    <name evidence="10" type="ORF">SAMN05216225_10773</name>
</gene>
<reference evidence="10 11" key="1">
    <citation type="submission" date="2016-11" db="EMBL/GenBank/DDBJ databases">
        <authorList>
            <person name="Jaros S."/>
            <person name="Januszkiewicz K."/>
            <person name="Wedrychowicz H."/>
        </authorList>
    </citation>
    <scope>NUCLEOTIDE SEQUENCE [LARGE SCALE GENOMIC DNA]</scope>
    <source>
        <strain evidence="10 11">IBRC-M 10683</strain>
    </source>
</reference>
<organism evidence="10 11">
    <name type="scientific">Ornithinibacillus halophilus</name>
    <dbReference type="NCBI Taxonomy" id="930117"/>
    <lineage>
        <taxon>Bacteria</taxon>
        <taxon>Bacillati</taxon>
        <taxon>Bacillota</taxon>
        <taxon>Bacilli</taxon>
        <taxon>Bacillales</taxon>
        <taxon>Bacillaceae</taxon>
        <taxon>Ornithinibacillus</taxon>
    </lineage>
</organism>
<feature type="transmembrane region" description="Helical" evidence="8">
    <location>
        <begin position="116"/>
        <end position="136"/>
    </location>
</feature>
<evidence type="ECO:0000256" key="2">
    <source>
        <dbReference type="ARBA" id="ARBA00022475"/>
    </source>
</evidence>
<evidence type="ECO:0000256" key="1">
    <source>
        <dbReference type="ARBA" id="ARBA00004651"/>
    </source>
</evidence>
<dbReference type="STRING" id="930117.SAMN05216225_10773"/>
<keyword evidence="2" id="KW-1003">Cell membrane</keyword>
<evidence type="ECO:0000313" key="10">
    <source>
        <dbReference type="EMBL" id="SHG87664.1"/>
    </source>
</evidence>
<evidence type="ECO:0000256" key="6">
    <source>
        <dbReference type="RuleBase" id="RU004057"/>
    </source>
</evidence>
<dbReference type="GO" id="GO:0005886">
    <property type="term" value="C:plasma membrane"/>
    <property type="evidence" value="ECO:0007669"/>
    <property type="project" value="UniProtKB-SubCell"/>
</dbReference>
<accession>A0A1M5NDL6</accession>
<dbReference type="RefSeq" id="WP_072892049.1">
    <property type="nucleotide sequence ID" value="NZ_FQVW01000077.1"/>
</dbReference>
<evidence type="ECO:0000256" key="3">
    <source>
        <dbReference type="ARBA" id="ARBA00022692"/>
    </source>
</evidence>